<evidence type="ECO:0000256" key="1">
    <source>
        <dbReference type="SAM" id="MobiDB-lite"/>
    </source>
</evidence>
<reference evidence="3" key="1">
    <citation type="journal article" date="2019" name="Int. J. Syst. Evol. Microbiol.">
        <title>The Global Catalogue of Microorganisms (GCM) 10K type strain sequencing project: providing services to taxonomists for standard genome sequencing and annotation.</title>
        <authorList>
            <consortium name="The Broad Institute Genomics Platform"/>
            <consortium name="The Broad Institute Genome Sequencing Center for Infectious Disease"/>
            <person name="Wu L."/>
            <person name="Ma J."/>
        </authorList>
    </citation>
    <scope>NUCLEOTIDE SEQUENCE [LARGE SCALE GENOMIC DNA]</scope>
    <source>
        <strain evidence="3">CCM 8875</strain>
    </source>
</reference>
<proteinExistence type="predicted"/>
<accession>A0ABW4DWX8</accession>
<feature type="region of interest" description="Disordered" evidence="1">
    <location>
        <begin position="63"/>
        <end position="86"/>
    </location>
</feature>
<dbReference type="InterPro" id="IPR036388">
    <property type="entry name" value="WH-like_DNA-bd_sf"/>
</dbReference>
<dbReference type="RefSeq" id="WP_131574566.1">
    <property type="nucleotide sequence ID" value="NZ_CBCSAJ010000053.1"/>
</dbReference>
<keyword evidence="3" id="KW-1185">Reference proteome</keyword>
<name>A0ABW4DWX8_9RHOB</name>
<dbReference type="Pfam" id="PF11625">
    <property type="entry name" value="DUF3253"/>
    <property type="match status" value="1"/>
</dbReference>
<evidence type="ECO:0000313" key="3">
    <source>
        <dbReference type="Proteomes" id="UP001597302"/>
    </source>
</evidence>
<sequence length="86" mass="9270">MTEADLRKAILAQIGRLRPGTTCCPSQIARDLRGDRGEDWRTLMTPLRQHALALAAEGLVRITQNGKPAGPDPRGPIRLSAPDDGS</sequence>
<protein>
    <submittedName>
        <fullName evidence="2">DUF3253 domain-containing protein</fullName>
    </submittedName>
</protein>
<dbReference type="EMBL" id="JBHTOQ010000004">
    <property type="protein sequence ID" value="MFD1480625.1"/>
    <property type="molecule type" value="Genomic_DNA"/>
</dbReference>
<dbReference type="Gene3D" id="1.10.10.10">
    <property type="entry name" value="Winged helix-like DNA-binding domain superfamily/Winged helix DNA-binding domain"/>
    <property type="match status" value="1"/>
</dbReference>
<dbReference type="Proteomes" id="UP001597302">
    <property type="component" value="Unassembled WGS sequence"/>
</dbReference>
<comment type="caution">
    <text evidence="2">The sequence shown here is derived from an EMBL/GenBank/DDBJ whole genome shotgun (WGS) entry which is preliminary data.</text>
</comment>
<gene>
    <name evidence="2" type="ORF">ACFQ5P_04900</name>
</gene>
<dbReference type="InterPro" id="IPR036390">
    <property type="entry name" value="WH_DNA-bd_sf"/>
</dbReference>
<organism evidence="2 3">
    <name type="scientific">Paracoccus nototheniae</name>
    <dbReference type="NCBI Taxonomy" id="2489002"/>
    <lineage>
        <taxon>Bacteria</taxon>
        <taxon>Pseudomonadati</taxon>
        <taxon>Pseudomonadota</taxon>
        <taxon>Alphaproteobacteria</taxon>
        <taxon>Rhodobacterales</taxon>
        <taxon>Paracoccaceae</taxon>
        <taxon>Paracoccus</taxon>
    </lineage>
</organism>
<dbReference type="SUPFAM" id="SSF46785">
    <property type="entry name" value="Winged helix' DNA-binding domain"/>
    <property type="match status" value="1"/>
</dbReference>
<evidence type="ECO:0000313" key="2">
    <source>
        <dbReference type="EMBL" id="MFD1480625.1"/>
    </source>
</evidence>
<dbReference type="InterPro" id="IPR021660">
    <property type="entry name" value="DUF3253"/>
</dbReference>